<evidence type="ECO:0000256" key="4">
    <source>
        <dbReference type="ARBA" id="ARBA00022452"/>
    </source>
</evidence>
<evidence type="ECO:0000256" key="2">
    <source>
        <dbReference type="ARBA" id="ARBA00011233"/>
    </source>
</evidence>
<keyword evidence="8" id="KW-0626">Porin</keyword>
<dbReference type="InterPro" id="IPR002299">
    <property type="entry name" value="Porin_Neis"/>
</dbReference>
<dbReference type="KEGG" id="ppai:E1956_29250"/>
<dbReference type="Gene3D" id="2.40.160.10">
    <property type="entry name" value="Porin"/>
    <property type="match status" value="1"/>
</dbReference>
<evidence type="ECO:0000256" key="11">
    <source>
        <dbReference type="SAM" id="SignalP"/>
    </source>
</evidence>
<evidence type="ECO:0000256" key="9">
    <source>
        <dbReference type="ARBA" id="ARBA00023136"/>
    </source>
</evidence>
<feature type="signal peptide" evidence="11">
    <location>
        <begin position="1"/>
        <end position="25"/>
    </location>
</feature>
<dbReference type="OrthoDB" id="8961834at2"/>
<dbReference type="PANTHER" id="PTHR34501">
    <property type="entry name" value="PROTEIN YDDL-RELATED"/>
    <property type="match status" value="1"/>
</dbReference>
<sequence>MVRIVNLRNTAALATGLLLAGAAHAQGSVTLYGVLDASLLYLSKTENPTTGANGGKFIGFGDSGYSPSLFGLKGTEDLGGGLKANFTLESGINMGTGGFNDSNGNLFGRQAWVGLSGGFGDVKLGLQYSPLFLALYDLDPRLSLTGSSLLPWLNNVAATGIFTRNAVSYSSPQFYGFQGSVLYAFGNVAGNFQAGKQVSASLKYQWQDLMVEAAYFDSNASPAADTVPPTDVPFEGRLIGASYKIGSLTAKASFTSFRVSGGPSNNLYGGGLDYMLTPSVDLNGGAWYMTDRNESSSHAVLGSLGASYLLSKRTTLYAQVGVVHNDGNARLGLVTGEGLSSSNTIFAPSGTTTAVDLGIRQTF</sequence>
<dbReference type="RefSeq" id="WP_134755792.1">
    <property type="nucleotide sequence ID" value="NZ_CP038150.1"/>
</dbReference>
<keyword evidence="5" id="KW-0812">Transmembrane</keyword>
<evidence type="ECO:0000256" key="1">
    <source>
        <dbReference type="ARBA" id="ARBA00004571"/>
    </source>
</evidence>
<comment type="subcellular location">
    <subcellularLocation>
        <location evidence="1">Cell outer membrane</location>
        <topology evidence="1">Multi-pass membrane protein</topology>
    </subcellularLocation>
</comment>
<dbReference type="InterPro" id="IPR001702">
    <property type="entry name" value="Porin_Gram-ve"/>
</dbReference>
<protein>
    <submittedName>
        <fullName evidence="13">Porin</fullName>
    </submittedName>
</protein>
<dbReference type="PRINTS" id="PR00182">
    <property type="entry name" value="ECOLNEIPORIN"/>
</dbReference>
<dbReference type="Pfam" id="PF13609">
    <property type="entry name" value="Porin_4"/>
    <property type="match status" value="1"/>
</dbReference>
<comment type="subunit">
    <text evidence="2">Homotrimer.</text>
</comment>
<keyword evidence="9" id="KW-0472">Membrane</keyword>
<name>A0A4P7D266_9BURK</name>
<feature type="domain" description="Porin" evidence="12">
    <location>
        <begin position="11"/>
        <end position="328"/>
    </location>
</feature>
<evidence type="ECO:0000256" key="8">
    <source>
        <dbReference type="ARBA" id="ARBA00023114"/>
    </source>
</evidence>
<dbReference type="PRINTS" id="PR00184">
    <property type="entry name" value="NEISSPPORIN"/>
</dbReference>
<feature type="chain" id="PRO_5021014735" evidence="11">
    <location>
        <begin position="26"/>
        <end position="363"/>
    </location>
</feature>
<keyword evidence="10" id="KW-0998">Cell outer membrane</keyword>
<reference evidence="13 14" key="1">
    <citation type="submission" date="2019-03" db="EMBL/GenBank/DDBJ databases">
        <title>Paraburkholderia sp. 7MH5, isolated from subtropical forest soil.</title>
        <authorList>
            <person name="Gao Z.-H."/>
            <person name="Qiu L.-H."/>
        </authorList>
    </citation>
    <scope>NUCLEOTIDE SEQUENCE [LARGE SCALE GENOMIC DNA]</scope>
    <source>
        <strain evidence="13 14">7MH5</strain>
    </source>
</reference>
<dbReference type="Proteomes" id="UP000295727">
    <property type="component" value="Chromosome 3"/>
</dbReference>
<evidence type="ECO:0000313" key="13">
    <source>
        <dbReference type="EMBL" id="QBR01297.1"/>
    </source>
</evidence>
<evidence type="ECO:0000256" key="10">
    <source>
        <dbReference type="ARBA" id="ARBA00023237"/>
    </source>
</evidence>
<dbReference type="PANTHER" id="PTHR34501:SF9">
    <property type="entry name" value="MAJOR OUTER MEMBRANE PROTEIN P.IA"/>
    <property type="match status" value="1"/>
</dbReference>
<dbReference type="GO" id="GO:0009279">
    <property type="term" value="C:cell outer membrane"/>
    <property type="evidence" value="ECO:0007669"/>
    <property type="project" value="UniProtKB-SubCell"/>
</dbReference>
<dbReference type="SUPFAM" id="SSF56935">
    <property type="entry name" value="Porins"/>
    <property type="match status" value="1"/>
</dbReference>
<dbReference type="AlphaFoldDB" id="A0A4P7D266"/>
<dbReference type="GO" id="GO:0046930">
    <property type="term" value="C:pore complex"/>
    <property type="evidence" value="ECO:0007669"/>
    <property type="project" value="UniProtKB-KW"/>
</dbReference>
<evidence type="ECO:0000256" key="3">
    <source>
        <dbReference type="ARBA" id="ARBA00022448"/>
    </source>
</evidence>
<keyword evidence="14" id="KW-1185">Reference proteome</keyword>
<dbReference type="InterPro" id="IPR033900">
    <property type="entry name" value="Gram_neg_porin_domain"/>
</dbReference>
<dbReference type="InterPro" id="IPR050298">
    <property type="entry name" value="Gram-neg_bact_OMP"/>
</dbReference>
<keyword evidence="4" id="KW-1134">Transmembrane beta strand</keyword>
<proteinExistence type="predicted"/>
<keyword evidence="3" id="KW-0813">Transport</keyword>
<keyword evidence="6 11" id="KW-0732">Signal</keyword>
<dbReference type="CDD" id="cd00342">
    <property type="entry name" value="gram_neg_porins"/>
    <property type="match status" value="1"/>
</dbReference>
<evidence type="ECO:0000256" key="7">
    <source>
        <dbReference type="ARBA" id="ARBA00023065"/>
    </source>
</evidence>
<organism evidence="13 14">
    <name type="scientific">Paraburkholderia pallida</name>
    <dbReference type="NCBI Taxonomy" id="2547399"/>
    <lineage>
        <taxon>Bacteria</taxon>
        <taxon>Pseudomonadati</taxon>
        <taxon>Pseudomonadota</taxon>
        <taxon>Betaproteobacteria</taxon>
        <taxon>Burkholderiales</taxon>
        <taxon>Burkholderiaceae</taxon>
        <taxon>Paraburkholderia</taxon>
    </lineage>
</organism>
<dbReference type="GO" id="GO:0015288">
    <property type="term" value="F:porin activity"/>
    <property type="evidence" value="ECO:0007669"/>
    <property type="project" value="UniProtKB-KW"/>
</dbReference>
<evidence type="ECO:0000256" key="5">
    <source>
        <dbReference type="ARBA" id="ARBA00022692"/>
    </source>
</evidence>
<accession>A0A4P7D266</accession>
<dbReference type="InterPro" id="IPR023614">
    <property type="entry name" value="Porin_dom_sf"/>
</dbReference>
<dbReference type="EMBL" id="CP038150">
    <property type="protein sequence ID" value="QBR01297.1"/>
    <property type="molecule type" value="Genomic_DNA"/>
</dbReference>
<evidence type="ECO:0000259" key="12">
    <source>
        <dbReference type="Pfam" id="PF13609"/>
    </source>
</evidence>
<evidence type="ECO:0000313" key="14">
    <source>
        <dbReference type="Proteomes" id="UP000295727"/>
    </source>
</evidence>
<dbReference type="GO" id="GO:0034220">
    <property type="term" value="P:monoatomic ion transmembrane transport"/>
    <property type="evidence" value="ECO:0007669"/>
    <property type="project" value="InterPro"/>
</dbReference>
<gene>
    <name evidence="13" type="ORF">E1956_29250</name>
</gene>
<evidence type="ECO:0000256" key="6">
    <source>
        <dbReference type="ARBA" id="ARBA00022729"/>
    </source>
</evidence>
<keyword evidence="7" id="KW-0406">Ion transport</keyword>